<evidence type="ECO:0000313" key="2">
    <source>
        <dbReference type="Proteomes" id="UP000298277"/>
    </source>
</evidence>
<comment type="caution">
    <text evidence="1">The sequence shown here is derived from an EMBL/GenBank/DDBJ whole genome shotgun (WGS) entry which is preliminary data.</text>
</comment>
<dbReference type="OrthoDB" id="8612398at2"/>
<proteinExistence type="predicted"/>
<name>A0A5F1YAV0_9LEPT</name>
<dbReference type="Proteomes" id="UP000298277">
    <property type="component" value="Unassembled WGS sequence"/>
</dbReference>
<keyword evidence="2" id="KW-1185">Reference proteome</keyword>
<dbReference type="AlphaFoldDB" id="A0A5F1YAV0"/>
<sequence>MEKLLGKKENTFEQLLVIWNELQISPFETIKAPMVGRDFEANMWLNSLYETTDKSIEKEEFFQNYNGYYVIELAKELEGVPMYQSPVADANVFRGEFLRDCEDLIGEKLTSEAWISKLSHEALDYGNRLMDIADKLAIKHNLEYLKSIRIPPKSEGDSMDAKLHILFSLAKWLIFYGKNGHGYEADY</sequence>
<organism evidence="1 2">
    <name type="scientific">Leptospira gomenensis</name>
    <dbReference type="NCBI Taxonomy" id="2484974"/>
    <lineage>
        <taxon>Bacteria</taxon>
        <taxon>Pseudomonadati</taxon>
        <taxon>Spirochaetota</taxon>
        <taxon>Spirochaetia</taxon>
        <taxon>Leptospirales</taxon>
        <taxon>Leptospiraceae</taxon>
        <taxon>Leptospira</taxon>
    </lineage>
</organism>
<evidence type="ECO:0000313" key="1">
    <source>
        <dbReference type="EMBL" id="TGK33439.1"/>
    </source>
</evidence>
<dbReference type="EMBL" id="RQFA01000046">
    <property type="protein sequence ID" value="TGK33439.1"/>
    <property type="molecule type" value="Genomic_DNA"/>
</dbReference>
<gene>
    <name evidence="1" type="ORF">EHQ17_11350</name>
</gene>
<protein>
    <submittedName>
        <fullName evidence="1">Uncharacterized protein</fullName>
    </submittedName>
</protein>
<reference evidence="1" key="1">
    <citation type="journal article" date="2019" name="PLoS Negl. Trop. Dis.">
        <title>Revisiting the worldwide diversity of Leptospira species in the environment.</title>
        <authorList>
            <person name="Vincent A.T."/>
            <person name="Schiettekatte O."/>
            <person name="Bourhy P."/>
            <person name="Veyrier F.J."/>
            <person name="Picardeau M."/>
        </authorList>
    </citation>
    <scope>NUCLEOTIDE SEQUENCE [LARGE SCALE GENOMIC DNA]</scope>
    <source>
        <strain evidence="1">201800299</strain>
    </source>
</reference>
<accession>A0A5F1YAV0</accession>